<comment type="similarity">
    <text evidence="8 9">Belongs to the TRAP transporter small permease family.</text>
</comment>
<evidence type="ECO:0000256" key="6">
    <source>
        <dbReference type="ARBA" id="ARBA00022989"/>
    </source>
</evidence>
<feature type="transmembrane region" description="Helical" evidence="9">
    <location>
        <begin position="85"/>
        <end position="105"/>
    </location>
</feature>
<gene>
    <name evidence="11" type="ORF">GCM10007935_27160</name>
</gene>
<dbReference type="Proteomes" id="UP001156903">
    <property type="component" value="Unassembled WGS sequence"/>
</dbReference>
<feature type="transmembrane region" description="Helical" evidence="9">
    <location>
        <begin position="47"/>
        <end position="73"/>
    </location>
</feature>
<comment type="subunit">
    <text evidence="9">The complex comprises the extracytoplasmic solute receptor protein and the two transmembrane proteins.</text>
</comment>
<comment type="subcellular location">
    <subcellularLocation>
        <location evidence="1 9">Cell inner membrane</location>
        <topology evidence="1 9">Multi-pass membrane protein</topology>
    </subcellularLocation>
</comment>
<dbReference type="InterPro" id="IPR007387">
    <property type="entry name" value="TRAP_DctQ"/>
</dbReference>
<keyword evidence="4 9" id="KW-0997">Cell inner membrane</keyword>
<feature type="domain" description="Tripartite ATP-independent periplasmic transporters DctQ component" evidence="10">
    <location>
        <begin position="21"/>
        <end position="150"/>
    </location>
</feature>
<evidence type="ECO:0000256" key="9">
    <source>
        <dbReference type="RuleBase" id="RU369079"/>
    </source>
</evidence>
<dbReference type="RefSeq" id="WP_284308240.1">
    <property type="nucleotide sequence ID" value="NZ_BSPB01000023.1"/>
</dbReference>
<evidence type="ECO:0000313" key="11">
    <source>
        <dbReference type="EMBL" id="GLS15281.1"/>
    </source>
</evidence>
<evidence type="ECO:0000313" key="12">
    <source>
        <dbReference type="Proteomes" id="UP001156903"/>
    </source>
</evidence>
<evidence type="ECO:0000256" key="1">
    <source>
        <dbReference type="ARBA" id="ARBA00004429"/>
    </source>
</evidence>
<evidence type="ECO:0000256" key="7">
    <source>
        <dbReference type="ARBA" id="ARBA00023136"/>
    </source>
</evidence>
<comment type="function">
    <text evidence="9">Part of the tripartite ATP-independent periplasmic (TRAP) transport system.</text>
</comment>
<name>A0ABQ6C4N7_9BURK</name>
<feature type="transmembrane region" description="Helical" evidence="9">
    <location>
        <begin position="12"/>
        <end position="35"/>
    </location>
</feature>
<reference evidence="12" key="1">
    <citation type="journal article" date="2019" name="Int. J. Syst. Evol. Microbiol.">
        <title>The Global Catalogue of Microorganisms (GCM) 10K type strain sequencing project: providing services to taxonomists for standard genome sequencing and annotation.</title>
        <authorList>
            <consortium name="The Broad Institute Genomics Platform"/>
            <consortium name="The Broad Institute Genome Sequencing Center for Infectious Disease"/>
            <person name="Wu L."/>
            <person name="Ma J."/>
        </authorList>
    </citation>
    <scope>NUCLEOTIDE SEQUENCE [LARGE SCALE GENOMIC DNA]</scope>
    <source>
        <strain evidence="12">NBRC 109341</strain>
    </source>
</reference>
<evidence type="ECO:0000256" key="5">
    <source>
        <dbReference type="ARBA" id="ARBA00022692"/>
    </source>
</evidence>
<dbReference type="EMBL" id="BSPB01000023">
    <property type="protein sequence ID" value="GLS15281.1"/>
    <property type="molecule type" value="Genomic_DNA"/>
</dbReference>
<keyword evidence="7 9" id="KW-0472">Membrane</keyword>
<keyword evidence="3" id="KW-1003">Cell membrane</keyword>
<protein>
    <recommendedName>
        <fullName evidence="9">TRAP transporter small permease protein</fullName>
    </recommendedName>
</protein>
<accession>A0ABQ6C4N7</accession>
<evidence type="ECO:0000256" key="3">
    <source>
        <dbReference type="ARBA" id="ARBA00022475"/>
    </source>
</evidence>
<dbReference type="InterPro" id="IPR055348">
    <property type="entry name" value="DctQ"/>
</dbReference>
<dbReference type="PANTHER" id="PTHR35011:SF2">
    <property type="entry name" value="2,3-DIKETO-L-GULONATE TRAP TRANSPORTER SMALL PERMEASE PROTEIN YIAM"/>
    <property type="match status" value="1"/>
</dbReference>
<proteinExistence type="inferred from homology"/>
<evidence type="ECO:0000256" key="4">
    <source>
        <dbReference type="ARBA" id="ARBA00022519"/>
    </source>
</evidence>
<dbReference type="PANTHER" id="PTHR35011">
    <property type="entry name" value="2,3-DIKETO-L-GULONATE TRAP TRANSPORTER SMALL PERMEASE PROTEIN YIAM"/>
    <property type="match status" value="1"/>
</dbReference>
<organism evidence="11 12">
    <name type="scientific">Hydrogenophaga electricum</name>
    <dbReference type="NCBI Taxonomy" id="1230953"/>
    <lineage>
        <taxon>Bacteria</taxon>
        <taxon>Pseudomonadati</taxon>
        <taxon>Pseudomonadota</taxon>
        <taxon>Betaproteobacteria</taxon>
        <taxon>Burkholderiales</taxon>
        <taxon>Comamonadaceae</taxon>
        <taxon>Hydrogenophaga</taxon>
    </lineage>
</organism>
<dbReference type="Pfam" id="PF04290">
    <property type="entry name" value="DctQ"/>
    <property type="match status" value="1"/>
</dbReference>
<sequence>MLIKRLMAATETVAALFLLFIALLTAGNVLVRYAFNWQIPDWFDGTQMLLGIALFWGIALTTYQGTHIAVDVLWEMAGPRGRRGIDLLAATITLAFLVPLAWMVWVKVGGTGSQGTMDLRLPLQWFYSAAAAGATVAAVLALLRLVRLIRGDTDNDEGRPGGAGETPDGP</sequence>
<keyword evidence="5 9" id="KW-0812">Transmembrane</keyword>
<evidence type="ECO:0000256" key="2">
    <source>
        <dbReference type="ARBA" id="ARBA00022448"/>
    </source>
</evidence>
<evidence type="ECO:0000256" key="8">
    <source>
        <dbReference type="ARBA" id="ARBA00038436"/>
    </source>
</evidence>
<comment type="caution">
    <text evidence="11">The sequence shown here is derived from an EMBL/GenBank/DDBJ whole genome shotgun (WGS) entry which is preliminary data.</text>
</comment>
<keyword evidence="6 9" id="KW-1133">Transmembrane helix</keyword>
<feature type="transmembrane region" description="Helical" evidence="9">
    <location>
        <begin position="125"/>
        <end position="146"/>
    </location>
</feature>
<keyword evidence="2 9" id="KW-0813">Transport</keyword>
<evidence type="ECO:0000259" key="10">
    <source>
        <dbReference type="Pfam" id="PF04290"/>
    </source>
</evidence>
<keyword evidence="12" id="KW-1185">Reference proteome</keyword>